<comment type="caution">
    <text evidence="3">The sequence shown here is derived from an EMBL/GenBank/DDBJ whole genome shotgun (WGS) entry which is preliminary data.</text>
</comment>
<dbReference type="RefSeq" id="WP_114297868.1">
    <property type="nucleotide sequence ID" value="NZ_QPJT01000011.1"/>
</dbReference>
<evidence type="ECO:0000256" key="1">
    <source>
        <dbReference type="ARBA" id="ARBA00042002"/>
    </source>
</evidence>
<dbReference type="AlphaFoldDB" id="A0A369B9G1"/>
<dbReference type="SMART" id="SM00893">
    <property type="entry name" value="ETF"/>
    <property type="match status" value="1"/>
</dbReference>
<dbReference type="GO" id="GO:0009055">
    <property type="term" value="F:electron transfer activity"/>
    <property type="evidence" value="ECO:0007669"/>
    <property type="project" value="InterPro"/>
</dbReference>
<dbReference type="InterPro" id="IPR033948">
    <property type="entry name" value="ETF_beta_N"/>
</dbReference>
<dbReference type="Gene3D" id="3.40.50.620">
    <property type="entry name" value="HUPs"/>
    <property type="match status" value="1"/>
</dbReference>
<evidence type="ECO:0000259" key="2">
    <source>
        <dbReference type="SMART" id="SM00893"/>
    </source>
</evidence>
<feature type="domain" description="Electron transfer flavoprotein alpha/beta-subunit N-terminal" evidence="2">
    <location>
        <begin position="22"/>
        <end position="213"/>
    </location>
</feature>
<proteinExistence type="predicted"/>
<dbReference type="InterPro" id="IPR014729">
    <property type="entry name" value="Rossmann-like_a/b/a_fold"/>
</dbReference>
<accession>A0A369B9G1</accession>
<name>A0A369B9G1_9FIRM</name>
<dbReference type="PANTHER" id="PTHR21294">
    <property type="entry name" value="ELECTRON TRANSFER FLAVOPROTEIN BETA-SUBUNIT"/>
    <property type="match status" value="1"/>
</dbReference>
<dbReference type="EMBL" id="QPJT01000011">
    <property type="protein sequence ID" value="RCX16314.1"/>
    <property type="molecule type" value="Genomic_DNA"/>
</dbReference>
<protein>
    <recommendedName>
        <fullName evidence="1">Electron transfer flavoprotein small subunit</fullName>
    </recommendedName>
</protein>
<reference evidence="3 4" key="1">
    <citation type="submission" date="2018-07" db="EMBL/GenBank/DDBJ databases">
        <title>Genomic Encyclopedia of Type Strains, Phase IV (KMG-IV): sequencing the most valuable type-strain genomes for metagenomic binning, comparative biology and taxonomic classification.</title>
        <authorList>
            <person name="Goeker M."/>
        </authorList>
    </citation>
    <scope>NUCLEOTIDE SEQUENCE [LARGE SCALE GENOMIC DNA]</scope>
    <source>
        <strain evidence="3 4">DSM 27016</strain>
    </source>
</reference>
<dbReference type="Pfam" id="PF01012">
    <property type="entry name" value="ETF"/>
    <property type="match status" value="1"/>
</dbReference>
<dbReference type="CDD" id="cd01714">
    <property type="entry name" value="ETF_beta"/>
    <property type="match status" value="1"/>
</dbReference>
<dbReference type="OrthoDB" id="9804960at2"/>
<dbReference type="InterPro" id="IPR012255">
    <property type="entry name" value="ETF_b"/>
</dbReference>
<evidence type="ECO:0000313" key="3">
    <source>
        <dbReference type="EMBL" id="RCX16314.1"/>
    </source>
</evidence>
<dbReference type="SUPFAM" id="SSF52402">
    <property type="entry name" value="Adenine nucleotide alpha hydrolases-like"/>
    <property type="match status" value="1"/>
</dbReference>
<organism evidence="3 4">
    <name type="scientific">Anaerobacterium chartisolvens</name>
    <dbReference type="NCBI Taxonomy" id="1297424"/>
    <lineage>
        <taxon>Bacteria</taxon>
        <taxon>Bacillati</taxon>
        <taxon>Bacillota</taxon>
        <taxon>Clostridia</taxon>
        <taxon>Eubacteriales</taxon>
        <taxon>Oscillospiraceae</taxon>
        <taxon>Anaerobacterium</taxon>
    </lineage>
</organism>
<dbReference type="InterPro" id="IPR014730">
    <property type="entry name" value="ETF_a/b_N"/>
</dbReference>
<dbReference type="Proteomes" id="UP000253034">
    <property type="component" value="Unassembled WGS sequence"/>
</dbReference>
<dbReference type="PIRSF" id="PIRSF000090">
    <property type="entry name" value="Beta-ETF"/>
    <property type="match status" value="1"/>
</dbReference>
<keyword evidence="4" id="KW-1185">Reference proteome</keyword>
<evidence type="ECO:0000313" key="4">
    <source>
        <dbReference type="Proteomes" id="UP000253034"/>
    </source>
</evidence>
<gene>
    <name evidence="3" type="ORF">DFR58_11158</name>
</gene>
<sequence>MNIIVCVKQVPNPENANFNEKSNTVMREGVKAIINPLDLNAIEEALRLRDKTGGRVTALSMGIPEASQLLKEAVGMGVDEAVLLSDPLFAGADTLATSYTLSKGVQKKGNYHLIICGKQSIDGDTAQVGPSLAEKLGIPHITCVDKIEETGEGFIKCRRIADEGYEIVQMKLPGLITVVKGINEPRLPTLKGIMRSKKAEIPIWNCEDIGADAGQCGFSGSPTKVFKSFVPDRRVDSRIIAGSPEEQAAILLEELKKAL</sequence>
<dbReference type="PANTHER" id="PTHR21294:SF17">
    <property type="entry name" value="PROTEIN FIXA"/>
    <property type="match status" value="1"/>
</dbReference>